<feature type="site" description="Cleavage; by autolysis" evidence="3">
    <location>
        <begin position="149"/>
        <end position="150"/>
    </location>
</feature>
<dbReference type="SUPFAM" id="SSF56235">
    <property type="entry name" value="N-terminal nucleophile aminohydrolases (Ntn hydrolases)"/>
    <property type="match status" value="1"/>
</dbReference>
<feature type="binding site" evidence="2">
    <location>
        <begin position="201"/>
        <end position="204"/>
    </location>
    <ligand>
        <name>substrate</name>
    </ligand>
</feature>
<sequence>MTWGIISTWQMSLDGVTKAAEQLREGRPSGDAVQTAIEDVESNPAFNTVGYGGLPNAEGAVEMDAAFMNGDTLSIGAVAALHDIAHPIAVARNLSHEQLNNFLAGSGADAYAQRHGFTNKNMLTPEMQAFWGKQVRKNATRHDVLNTHDTVSVISLDYRGRLHTGTSTTGIFMKAKGRVGDAPLPGAGFYCDNKVAGVVTTGLGEDLMKGMLPFKINELIRAGATPQEACDQAVYPFVDELYHRSGHIGAVSVVALDKAGNWGVATNTEFTFVVATDQLEPTVFTAERGSHNTTTIDEASL</sequence>
<evidence type="ECO:0000256" key="1">
    <source>
        <dbReference type="PIRSR" id="PIRSR600246-1"/>
    </source>
</evidence>
<dbReference type="InterPro" id="IPR000246">
    <property type="entry name" value="Peptidase_T2"/>
</dbReference>
<dbReference type="GeneID" id="65915979"/>
<accession>A0A0R1F587</accession>
<feature type="active site" description="Nucleophile" evidence="1">
    <location>
        <position position="150"/>
    </location>
</feature>
<dbReference type="Pfam" id="PF01112">
    <property type="entry name" value="Asparaginase_2"/>
    <property type="match status" value="1"/>
</dbReference>
<dbReference type="EMBL" id="AZCN01000027">
    <property type="protein sequence ID" value="KRK16934.1"/>
    <property type="molecule type" value="Genomic_DNA"/>
</dbReference>
<evidence type="ECO:0000256" key="2">
    <source>
        <dbReference type="PIRSR" id="PIRSR600246-2"/>
    </source>
</evidence>
<dbReference type="AlphaFoldDB" id="A0A0R1F587"/>
<evidence type="ECO:0000313" key="5">
    <source>
        <dbReference type="Proteomes" id="UP000051181"/>
    </source>
</evidence>
<organism evidence="4 5">
    <name type="scientific">Loigolactobacillus coryniformis subsp. coryniformis KCTC 3167 = DSM 20001</name>
    <dbReference type="NCBI Taxonomy" id="913848"/>
    <lineage>
        <taxon>Bacteria</taxon>
        <taxon>Bacillati</taxon>
        <taxon>Bacillota</taxon>
        <taxon>Bacilli</taxon>
        <taxon>Lactobacillales</taxon>
        <taxon>Lactobacillaceae</taxon>
        <taxon>Loigolactobacillus</taxon>
    </lineage>
</organism>
<evidence type="ECO:0000256" key="3">
    <source>
        <dbReference type="PIRSR" id="PIRSR600246-3"/>
    </source>
</evidence>
<dbReference type="Gene3D" id="3.60.20.30">
    <property type="entry name" value="(Glycosyl)asparaginase"/>
    <property type="match status" value="1"/>
</dbReference>
<name>A0A0R1F587_9LACO</name>
<reference evidence="4 5" key="1">
    <citation type="journal article" date="2015" name="Genome Announc.">
        <title>Expanding the biotechnology potential of lactobacilli through comparative genomics of 213 strains and associated genera.</title>
        <authorList>
            <person name="Sun Z."/>
            <person name="Harris H.M."/>
            <person name="McCann A."/>
            <person name="Guo C."/>
            <person name="Argimon S."/>
            <person name="Zhang W."/>
            <person name="Yang X."/>
            <person name="Jeffery I.B."/>
            <person name="Cooney J.C."/>
            <person name="Kagawa T.F."/>
            <person name="Liu W."/>
            <person name="Song Y."/>
            <person name="Salvetti E."/>
            <person name="Wrobel A."/>
            <person name="Rasinkangas P."/>
            <person name="Parkhill J."/>
            <person name="Rea M.C."/>
            <person name="O'Sullivan O."/>
            <person name="Ritari J."/>
            <person name="Douillard F.P."/>
            <person name="Paul Ross R."/>
            <person name="Yang R."/>
            <person name="Briner A.E."/>
            <person name="Felis G.E."/>
            <person name="de Vos W.M."/>
            <person name="Barrangou R."/>
            <person name="Klaenhammer T.R."/>
            <person name="Caufield P.W."/>
            <person name="Cui Y."/>
            <person name="Zhang H."/>
            <person name="O'Toole P.W."/>
        </authorList>
    </citation>
    <scope>NUCLEOTIDE SEQUENCE [LARGE SCALE GENOMIC DNA]</scope>
    <source>
        <strain evidence="4 5">DSM 20001</strain>
    </source>
</reference>
<gene>
    <name evidence="4" type="ORF">FD22_GL001059</name>
</gene>
<dbReference type="eggNOG" id="COG1446">
    <property type="taxonomic scope" value="Bacteria"/>
</dbReference>
<dbReference type="PANTHER" id="PTHR10188">
    <property type="entry name" value="L-ASPARAGINASE"/>
    <property type="match status" value="1"/>
</dbReference>
<dbReference type="Proteomes" id="UP000051181">
    <property type="component" value="Unassembled WGS sequence"/>
</dbReference>
<dbReference type="GO" id="GO:0005737">
    <property type="term" value="C:cytoplasm"/>
    <property type="evidence" value="ECO:0007669"/>
    <property type="project" value="TreeGrafter"/>
</dbReference>
<dbReference type="RefSeq" id="WP_010011464.1">
    <property type="nucleotide sequence ID" value="NZ_AZCN01000027.1"/>
</dbReference>
<dbReference type="PANTHER" id="PTHR10188:SF6">
    <property type="entry name" value="N(4)-(BETA-N-ACETYLGLUCOSAMINYL)-L-ASPARAGINASE"/>
    <property type="match status" value="1"/>
</dbReference>
<dbReference type="PATRIC" id="fig|913848.6.peg.1091"/>
<comment type="caution">
    <text evidence="4">The sequence shown here is derived from an EMBL/GenBank/DDBJ whole genome shotgun (WGS) entry which is preliminary data.</text>
</comment>
<protein>
    <submittedName>
        <fullName evidence="4">Asparaginase</fullName>
    </submittedName>
</protein>
<dbReference type="GO" id="GO:0016811">
    <property type="term" value="F:hydrolase activity, acting on carbon-nitrogen (but not peptide) bonds, in linear amides"/>
    <property type="evidence" value="ECO:0007669"/>
    <property type="project" value="UniProtKB-ARBA"/>
</dbReference>
<proteinExistence type="predicted"/>
<dbReference type="InterPro" id="IPR029055">
    <property type="entry name" value="Ntn_hydrolases_N"/>
</dbReference>
<evidence type="ECO:0000313" key="4">
    <source>
        <dbReference type="EMBL" id="KRK16934.1"/>
    </source>
</evidence>
<feature type="binding site" evidence="2">
    <location>
        <begin position="178"/>
        <end position="181"/>
    </location>
    <ligand>
        <name>substrate</name>
    </ligand>
</feature>